<accession>A0A1S8TDX4</accession>
<comment type="caution">
    <text evidence="2">The sequence shown here is derived from an EMBL/GenBank/DDBJ whole genome shotgun (WGS) entry which is preliminary data.</text>
</comment>
<name>A0A1S8TDX4_9CLOT</name>
<protein>
    <recommendedName>
        <fullName evidence="1">Chalcone isomerase N-terminal domain-containing protein</fullName>
    </recommendedName>
</protein>
<dbReference type="Pfam" id="PF18232">
    <property type="entry name" value="Chalcone_N"/>
    <property type="match status" value="1"/>
</dbReference>
<dbReference type="RefSeq" id="WP_143329065.1">
    <property type="nucleotide sequence ID" value="NZ_LZZM01000179.1"/>
</dbReference>
<dbReference type="SMR" id="A0A1S8TDX4"/>
<proteinExistence type="predicted"/>
<sequence length="266" mass="30935">MKRSYLTLNLTDLNDLPKMNRWLFKDHAPDTVSQNGPILERYTTYRALPIPEGAEAFGAYNWRMTEHFWREDPFGDVQLDHGSAMSEIWCEGYNEAIGNPIDSQARGDWSESDKNPNAHPPAFIFCNYRADNSFKGKGITLNDGPFFRFVVTFKYPDGVKFEAGEEWLLTKFAPAVCEQEDLLRAFSYKAVPPYAGPFQRVLELWYRDSNTWKKNWVENQPKVPKPVWAKIDYAPYLEPYKDMISIFLEEAPERDFLRGLPYNVTC</sequence>
<gene>
    <name evidence="2" type="ORF">CLPUN_29750</name>
</gene>
<dbReference type="EMBL" id="LZZM01000179">
    <property type="protein sequence ID" value="OOM75938.1"/>
    <property type="molecule type" value="Genomic_DNA"/>
</dbReference>
<organism evidence="2 3">
    <name type="scientific">Clostridium puniceum</name>
    <dbReference type="NCBI Taxonomy" id="29367"/>
    <lineage>
        <taxon>Bacteria</taxon>
        <taxon>Bacillati</taxon>
        <taxon>Bacillota</taxon>
        <taxon>Clostridia</taxon>
        <taxon>Eubacteriales</taxon>
        <taxon>Clostridiaceae</taxon>
        <taxon>Clostridium</taxon>
    </lineage>
</organism>
<evidence type="ECO:0000313" key="3">
    <source>
        <dbReference type="Proteomes" id="UP000190890"/>
    </source>
</evidence>
<feature type="domain" description="Chalcone isomerase N-terminal" evidence="1">
    <location>
        <begin position="3"/>
        <end position="75"/>
    </location>
</feature>
<dbReference type="InterPro" id="IPR040518">
    <property type="entry name" value="Chalcone_N"/>
</dbReference>
<dbReference type="OrthoDB" id="2079094at2"/>
<keyword evidence="3" id="KW-1185">Reference proteome</keyword>
<evidence type="ECO:0000259" key="1">
    <source>
        <dbReference type="Pfam" id="PF18232"/>
    </source>
</evidence>
<dbReference type="AlphaFoldDB" id="A0A1S8TDX4"/>
<evidence type="ECO:0000313" key="2">
    <source>
        <dbReference type="EMBL" id="OOM75938.1"/>
    </source>
</evidence>
<dbReference type="Proteomes" id="UP000190890">
    <property type="component" value="Unassembled WGS sequence"/>
</dbReference>
<reference evidence="2 3" key="1">
    <citation type="submission" date="2016-05" db="EMBL/GenBank/DDBJ databases">
        <title>Microbial solvent formation.</title>
        <authorList>
            <person name="Poehlein A."/>
            <person name="Montoya Solano J.D."/>
            <person name="Flitsch S."/>
            <person name="Krabben P."/>
            <person name="Duerre P."/>
            <person name="Daniel R."/>
        </authorList>
    </citation>
    <scope>NUCLEOTIDE SEQUENCE [LARGE SCALE GENOMIC DNA]</scope>
    <source>
        <strain evidence="2 3">DSM 2619</strain>
    </source>
</reference>